<feature type="compositionally biased region" description="Low complexity" evidence="1">
    <location>
        <begin position="115"/>
        <end position="130"/>
    </location>
</feature>
<dbReference type="Proteomes" id="UP000275846">
    <property type="component" value="Unassembled WGS sequence"/>
</dbReference>
<sequence length="183" mass="19930">MEMSLWVLVDHGVKYDDTGTRKTSQKQSQINPVTWEDLTQDRPAWRRTVKTGAAIYEAKRIATAKRVAQKSPAPRTDTANAQALPTCPCFQRTFRARTVLVGHLWTQCTNNLTIPTSTSNSVNPPSDSPTLTPGINSITPTIIETPALYSSSVTPTTATTPAFAFITITTTTFSDGDSLLNCP</sequence>
<reference evidence="2 3" key="2">
    <citation type="submission" date="2018-11" db="EMBL/GenBank/DDBJ databases">
        <authorList>
            <consortium name="Pathogen Informatics"/>
        </authorList>
    </citation>
    <scope>NUCLEOTIDE SEQUENCE [LARGE SCALE GENOMIC DNA]</scope>
    <source>
        <strain evidence="2 3">NST_G2</strain>
    </source>
</reference>
<organism evidence="4">
    <name type="scientific">Schistocephalus solidus</name>
    <name type="common">Tapeworm</name>
    <dbReference type="NCBI Taxonomy" id="70667"/>
    <lineage>
        <taxon>Eukaryota</taxon>
        <taxon>Metazoa</taxon>
        <taxon>Spiralia</taxon>
        <taxon>Lophotrochozoa</taxon>
        <taxon>Platyhelminthes</taxon>
        <taxon>Cestoda</taxon>
        <taxon>Eucestoda</taxon>
        <taxon>Diphyllobothriidea</taxon>
        <taxon>Diphyllobothriidae</taxon>
        <taxon>Schistocephalus</taxon>
    </lineage>
</organism>
<dbReference type="WBParaSite" id="SSLN_0000323301-mRNA-1">
    <property type="protein sequence ID" value="SSLN_0000323301-mRNA-1"/>
    <property type="gene ID" value="SSLN_0000323301"/>
</dbReference>
<feature type="region of interest" description="Disordered" evidence="1">
    <location>
        <begin position="115"/>
        <end position="134"/>
    </location>
</feature>
<gene>
    <name evidence="2" type="ORF">SSLN_LOCUS3133</name>
</gene>
<evidence type="ECO:0000313" key="3">
    <source>
        <dbReference type="Proteomes" id="UP000275846"/>
    </source>
</evidence>
<dbReference type="EMBL" id="UYSU01032439">
    <property type="protein sequence ID" value="VDL89518.1"/>
    <property type="molecule type" value="Genomic_DNA"/>
</dbReference>
<dbReference type="AlphaFoldDB" id="A0A183SFY5"/>
<keyword evidence="3" id="KW-1185">Reference proteome</keyword>
<evidence type="ECO:0000313" key="2">
    <source>
        <dbReference type="EMBL" id="VDL89518.1"/>
    </source>
</evidence>
<protein>
    <submittedName>
        <fullName evidence="2 4">Uncharacterized protein</fullName>
    </submittedName>
</protein>
<name>A0A183SFY5_SCHSO</name>
<accession>A0A183SFY5</accession>
<reference evidence="4" key="1">
    <citation type="submission" date="2016-06" db="UniProtKB">
        <authorList>
            <consortium name="WormBaseParasite"/>
        </authorList>
    </citation>
    <scope>IDENTIFICATION</scope>
</reference>
<proteinExistence type="predicted"/>
<evidence type="ECO:0000256" key="1">
    <source>
        <dbReference type="SAM" id="MobiDB-lite"/>
    </source>
</evidence>
<evidence type="ECO:0000313" key="4">
    <source>
        <dbReference type="WBParaSite" id="SSLN_0000323301-mRNA-1"/>
    </source>
</evidence>